<keyword evidence="4" id="KW-0808">Transferase</keyword>
<dbReference type="GO" id="GO:0016740">
    <property type="term" value="F:transferase activity"/>
    <property type="evidence" value="ECO:0007669"/>
    <property type="project" value="UniProtKB-KW"/>
</dbReference>
<protein>
    <submittedName>
        <fullName evidence="4">Glycosyl transferase family 2</fullName>
    </submittedName>
</protein>
<comment type="similarity">
    <text evidence="1">Belongs to the glycosyltransferase 2 family. WaaE/KdtX subfamily.</text>
</comment>
<dbReference type="SUPFAM" id="SSF53448">
    <property type="entry name" value="Nucleotide-diphospho-sugar transferases"/>
    <property type="match status" value="1"/>
</dbReference>
<name>A0A5C6F5T9_9BACT</name>
<accession>A0A5C6F5T9</accession>
<keyword evidence="2" id="KW-0472">Membrane</keyword>
<dbReference type="EMBL" id="SJPX01000002">
    <property type="protein sequence ID" value="TWU55209.1"/>
    <property type="molecule type" value="Genomic_DNA"/>
</dbReference>
<dbReference type="RefSeq" id="WP_222436056.1">
    <property type="nucleotide sequence ID" value="NZ_SJPX01000002.1"/>
</dbReference>
<dbReference type="Proteomes" id="UP000317977">
    <property type="component" value="Unassembled WGS sequence"/>
</dbReference>
<dbReference type="PANTHER" id="PTHR43630">
    <property type="entry name" value="POLY-BETA-1,6-N-ACETYL-D-GLUCOSAMINE SYNTHASE"/>
    <property type="match status" value="1"/>
</dbReference>
<proteinExistence type="inferred from homology"/>
<evidence type="ECO:0000313" key="4">
    <source>
        <dbReference type="EMBL" id="TWU55209.1"/>
    </source>
</evidence>
<sequence>MTSTTACSGLSPGASESGVSSQISLADITPVILTYNEEANLERTLQGLSWARSILLVDSFSTDETLKIAARFKNVHVVQRIFDHFAGQCNFGISQVKTKWVLSLDADYNCSTELADEISHLDSQMAGFRASFKYCVFGKPLRATLYPPRTVLYRTELAHYVRDGHAHRVHVSGELGKISSHIHHDDRKPIASWFGAQAKYAFLEAEKINSSPASDLSWKDWLRTKIVIAPFVVLFYCLVYRMLILDGWRGIYYSVQRFYAELLLSLVLLDQKVRRMVDDSH</sequence>
<dbReference type="Gene3D" id="3.90.550.10">
    <property type="entry name" value="Spore Coat Polysaccharide Biosynthesis Protein SpsA, Chain A"/>
    <property type="match status" value="1"/>
</dbReference>
<feature type="transmembrane region" description="Helical" evidence="2">
    <location>
        <begin position="226"/>
        <end position="244"/>
    </location>
</feature>
<reference evidence="4 5" key="1">
    <citation type="submission" date="2019-02" db="EMBL/GenBank/DDBJ databases">
        <title>Deep-cultivation of Planctomycetes and their phenomic and genomic characterization uncovers novel biology.</title>
        <authorList>
            <person name="Wiegand S."/>
            <person name="Jogler M."/>
            <person name="Boedeker C."/>
            <person name="Pinto D."/>
            <person name="Vollmers J."/>
            <person name="Rivas-Marin E."/>
            <person name="Kohn T."/>
            <person name="Peeters S.H."/>
            <person name="Heuer A."/>
            <person name="Rast P."/>
            <person name="Oberbeckmann S."/>
            <person name="Bunk B."/>
            <person name="Jeske O."/>
            <person name="Meyerdierks A."/>
            <person name="Storesund J.E."/>
            <person name="Kallscheuer N."/>
            <person name="Luecker S."/>
            <person name="Lage O.M."/>
            <person name="Pohl T."/>
            <person name="Merkel B.J."/>
            <person name="Hornburger P."/>
            <person name="Mueller R.-W."/>
            <person name="Bruemmer F."/>
            <person name="Labrenz M."/>
            <person name="Spormann A.M."/>
            <person name="Op Den Camp H."/>
            <person name="Overmann J."/>
            <person name="Amann R."/>
            <person name="Jetten M.S.M."/>
            <person name="Mascher T."/>
            <person name="Medema M.H."/>
            <person name="Devos D.P."/>
            <person name="Kaster A.-K."/>
            <person name="Ovreas L."/>
            <person name="Rohde M."/>
            <person name="Galperin M.Y."/>
            <person name="Jogler C."/>
        </authorList>
    </citation>
    <scope>NUCLEOTIDE SEQUENCE [LARGE SCALE GENOMIC DNA]</scope>
    <source>
        <strain evidence="4 5">Poly59</strain>
    </source>
</reference>
<evidence type="ECO:0000313" key="5">
    <source>
        <dbReference type="Proteomes" id="UP000317977"/>
    </source>
</evidence>
<evidence type="ECO:0000259" key="3">
    <source>
        <dbReference type="Pfam" id="PF00535"/>
    </source>
</evidence>
<gene>
    <name evidence="4" type="ORF">Poly59_15060</name>
</gene>
<comment type="caution">
    <text evidence="4">The sequence shown here is derived from an EMBL/GenBank/DDBJ whole genome shotgun (WGS) entry which is preliminary data.</text>
</comment>
<keyword evidence="5" id="KW-1185">Reference proteome</keyword>
<dbReference type="CDD" id="cd02511">
    <property type="entry name" value="Beta4Glucosyltransferase"/>
    <property type="match status" value="1"/>
</dbReference>
<feature type="domain" description="Glycosyltransferase 2-like" evidence="3">
    <location>
        <begin position="31"/>
        <end position="113"/>
    </location>
</feature>
<dbReference type="AlphaFoldDB" id="A0A5C6F5T9"/>
<keyword evidence="2" id="KW-0812">Transmembrane</keyword>
<organism evidence="4 5">
    <name type="scientific">Rubripirellula reticaptiva</name>
    <dbReference type="NCBI Taxonomy" id="2528013"/>
    <lineage>
        <taxon>Bacteria</taxon>
        <taxon>Pseudomonadati</taxon>
        <taxon>Planctomycetota</taxon>
        <taxon>Planctomycetia</taxon>
        <taxon>Pirellulales</taxon>
        <taxon>Pirellulaceae</taxon>
        <taxon>Rubripirellula</taxon>
    </lineage>
</organism>
<evidence type="ECO:0000256" key="1">
    <source>
        <dbReference type="ARBA" id="ARBA00038494"/>
    </source>
</evidence>
<dbReference type="InterPro" id="IPR001173">
    <property type="entry name" value="Glyco_trans_2-like"/>
</dbReference>
<dbReference type="InterPro" id="IPR029044">
    <property type="entry name" value="Nucleotide-diphossugar_trans"/>
</dbReference>
<dbReference type="Pfam" id="PF00535">
    <property type="entry name" value="Glycos_transf_2"/>
    <property type="match status" value="1"/>
</dbReference>
<keyword evidence="2" id="KW-1133">Transmembrane helix</keyword>
<evidence type="ECO:0000256" key="2">
    <source>
        <dbReference type="SAM" id="Phobius"/>
    </source>
</evidence>
<dbReference type="PANTHER" id="PTHR43630:SF2">
    <property type="entry name" value="GLYCOSYLTRANSFERASE"/>
    <property type="match status" value="1"/>
</dbReference>